<sequence length="470" mass="52554">MDNPVRTDKEDAFALKEKANTGRNSPVTGRTTRRRYPCRCAESTVNDFALSVNCQGLPQMFGANSGIVRRVVWFILISGGLALAIFQIVDRIEFFLSKPVAIQSDVVCPTSALFPTVTICNFNAIRLSRAESLHVKGLVEDVYPLSRTISPNFTGYSFARYDWKSFFESVAHEASAIKVCIWQGTKCTEQNFTTTFTDMGVCYSFNTGDGAALLRSDSSGSQYGLSLTMDAMQHEYFRGFAGIGAGYKVMVHDPREPPLMANLGFSVGVGMHTLAALKMYNISNLDTENWGKCRRNMTLKYYDYYSHSACRLECLTDFIINKCKCQFINMRAPNVPICDPKQIFDCYEPNRNVFIKEKGQCQQECPIPCDSITYDVSLSQAPLSDYHTGTFTVNNVKPDYIKNNFVQLDIFFQGISYERLEQYPAYNPFALGCDVGGAMGLVLGASALTLCEIMDFVIVWALRGKGKRLC</sequence>
<dbReference type="InterPro" id="IPR001873">
    <property type="entry name" value="ENaC"/>
</dbReference>
<evidence type="ECO:0000256" key="4">
    <source>
        <dbReference type="ARBA" id="ARBA00022692"/>
    </source>
</evidence>
<evidence type="ECO:0000256" key="6">
    <source>
        <dbReference type="ARBA" id="ARBA00023053"/>
    </source>
</evidence>
<keyword evidence="3 11" id="KW-0894">Sodium channel</keyword>
<dbReference type="Gene3D" id="1.10.287.770">
    <property type="entry name" value="YojJ-like"/>
    <property type="match status" value="1"/>
</dbReference>
<evidence type="ECO:0000256" key="9">
    <source>
        <dbReference type="ARBA" id="ARBA00023201"/>
    </source>
</evidence>
<evidence type="ECO:0000256" key="11">
    <source>
        <dbReference type="RuleBase" id="RU000679"/>
    </source>
</evidence>
<name>A0A1S3JGC5_LINAN</name>
<keyword evidence="7 11" id="KW-0406">Ion transport</keyword>
<evidence type="ECO:0000256" key="2">
    <source>
        <dbReference type="ARBA" id="ARBA00022448"/>
    </source>
</evidence>
<reference evidence="14" key="1">
    <citation type="submission" date="2025-08" db="UniProtKB">
        <authorList>
            <consortium name="RefSeq"/>
        </authorList>
    </citation>
    <scope>IDENTIFICATION</scope>
    <source>
        <tissue evidence="14">Gonads</tissue>
    </source>
</reference>
<dbReference type="AlphaFoldDB" id="A0A1S3JGC5"/>
<dbReference type="PROSITE" id="PS01206">
    <property type="entry name" value="ASC"/>
    <property type="match status" value="1"/>
</dbReference>
<dbReference type="InParanoid" id="A0A1S3JGC5"/>
<dbReference type="GeneID" id="106172835"/>
<keyword evidence="4 11" id="KW-0812">Transmembrane</keyword>
<protein>
    <submittedName>
        <fullName evidence="14">Acid-sensing ion channel 2-like</fullName>
    </submittedName>
</protein>
<dbReference type="OrthoDB" id="6123900at2759"/>
<keyword evidence="13" id="KW-1185">Reference proteome</keyword>
<dbReference type="Gene3D" id="2.60.470.10">
    <property type="entry name" value="Acid-sensing ion channels like domains"/>
    <property type="match status" value="1"/>
</dbReference>
<dbReference type="FunCoup" id="A0A1S3JGC5">
    <property type="interactions" value="59"/>
</dbReference>
<comment type="similarity">
    <text evidence="11">Belongs to the amiloride-sensitive sodium channel (TC 1.A.6) family.</text>
</comment>
<evidence type="ECO:0000256" key="5">
    <source>
        <dbReference type="ARBA" id="ARBA00022989"/>
    </source>
</evidence>
<keyword evidence="2 11" id="KW-0813">Transport</keyword>
<evidence type="ECO:0000256" key="3">
    <source>
        <dbReference type="ARBA" id="ARBA00022461"/>
    </source>
</evidence>
<dbReference type="InterPro" id="IPR020903">
    <property type="entry name" value="ENaC_CS"/>
</dbReference>
<proteinExistence type="inferred from homology"/>
<feature type="transmembrane region" description="Helical" evidence="12">
    <location>
        <begin position="71"/>
        <end position="89"/>
    </location>
</feature>
<dbReference type="PRINTS" id="PR01078">
    <property type="entry name" value="AMINACHANNEL"/>
</dbReference>
<dbReference type="Proteomes" id="UP000085678">
    <property type="component" value="Unplaced"/>
</dbReference>
<dbReference type="PANTHER" id="PTHR11690">
    <property type="entry name" value="AMILORIDE-SENSITIVE SODIUM CHANNEL-RELATED"/>
    <property type="match status" value="1"/>
</dbReference>
<evidence type="ECO:0000256" key="12">
    <source>
        <dbReference type="SAM" id="Phobius"/>
    </source>
</evidence>
<comment type="subcellular location">
    <subcellularLocation>
        <location evidence="1">Membrane</location>
        <topology evidence="1">Multi-pass membrane protein</topology>
    </subcellularLocation>
</comment>
<evidence type="ECO:0000313" key="13">
    <source>
        <dbReference type="Proteomes" id="UP000085678"/>
    </source>
</evidence>
<keyword evidence="10 11" id="KW-0407">Ion channel</keyword>
<dbReference type="RefSeq" id="XP_013409196.1">
    <property type="nucleotide sequence ID" value="XM_013553742.1"/>
</dbReference>
<evidence type="ECO:0000313" key="14">
    <source>
        <dbReference type="RefSeq" id="XP_013409196.1"/>
    </source>
</evidence>
<keyword evidence="9 11" id="KW-0739">Sodium transport</keyword>
<keyword evidence="8 12" id="KW-0472">Membrane</keyword>
<evidence type="ECO:0000256" key="1">
    <source>
        <dbReference type="ARBA" id="ARBA00004141"/>
    </source>
</evidence>
<evidence type="ECO:0000256" key="7">
    <source>
        <dbReference type="ARBA" id="ARBA00023065"/>
    </source>
</evidence>
<dbReference type="KEGG" id="lak:106172835"/>
<accession>A0A1S3JGC5</accession>
<dbReference type="GO" id="GO:0005886">
    <property type="term" value="C:plasma membrane"/>
    <property type="evidence" value="ECO:0007669"/>
    <property type="project" value="TreeGrafter"/>
</dbReference>
<evidence type="ECO:0000256" key="10">
    <source>
        <dbReference type="ARBA" id="ARBA00023303"/>
    </source>
</evidence>
<feature type="transmembrane region" description="Helical" evidence="12">
    <location>
        <begin position="438"/>
        <end position="462"/>
    </location>
</feature>
<evidence type="ECO:0000256" key="8">
    <source>
        <dbReference type="ARBA" id="ARBA00023136"/>
    </source>
</evidence>
<dbReference type="Pfam" id="PF00858">
    <property type="entry name" value="ASC"/>
    <property type="match status" value="1"/>
</dbReference>
<dbReference type="GO" id="GO:0015280">
    <property type="term" value="F:ligand-gated sodium channel activity"/>
    <property type="evidence" value="ECO:0007669"/>
    <property type="project" value="TreeGrafter"/>
</dbReference>
<keyword evidence="6" id="KW-0915">Sodium</keyword>
<keyword evidence="5 12" id="KW-1133">Transmembrane helix</keyword>
<gene>
    <name evidence="14" type="primary">LOC106172835</name>
</gene>
<organism evidence="13 14">
    <name type="scientific">Lingula anatina</name>
    <name type="common">Brachiopod</name>
    <name type="synonym">Lingula unguis</name>
    <dbReference type="NCBI Taxonomy" id="7574"/>
    <lineage>
        <taxon>Eukaryota</taxon>
        <taxon>Metazoa</taxon>
        <taxon>Spiralia</taxon>
        <taxon>Lophotrochozoa</taxon>
        <taxon>Brachiopoda</taxon>
        <taxon>Linguliformea</taxon>
        <taxon>Lingulata</taxon>
        <taxon>Lingulida</taxon>
        <taxon>Linguloidea</taxon>
        <taxon>Lingulidae</taxon>
        <taxon>Lingula</taxon>
    </lineage>
</organism>